<sequence>MSVLNVLVSISTLILFLIGVATFMMLWVRASDEDKAKWQKLRKLMGKKVYRFWTYVSSIVLIAQGVWKIVAFLQSSDPVTRVDIVMLLGNVFSLAVFTGVALAVYVYWALQDKAEAN</sequence>
<keyword evidence="1" id="KW-0812">Transmembrane</keyword>
<evidence type="ECO:0000256" key="1">
    <source>
        <dbReference type="SAM" id="Phobius"/>
    </source>
</evidence>
<feature type="transmembrane region" description="Helical" evidence="1">
    <location>
        <begin position="49"/>
        <end position="67"/>
    </location>
</feature>
<evidence type="ECO:0000313" key="2">
    <source>
        <dbReference type="EMBL" id="VVN53856.1"/>
    </source>
</evidence>
<dbReference type="EMBL" id="CABVHO010000008">
    <property type="protein sequence ID" value="VVN53856.1"/>
    <property type="molecule type" value="Genomic_DNA"/>
</dbReference>
<organism evidence="2 3">
    <name type="scientific">Pseudomonas fluorescens</name>
    <dbReference type="NCBI Taxonomy" id="294"/>
    <lineage>
        <taxon>Bacteria</taxon>
        <taxon>Pseudomonadati</taxon>
        <taxon>Pseudomonadota</taxon>
        <taxon>Gammaproteobacteria</taxon>
        <taxon>Pseudomonadales</taxon>
        <taxon>Pseudomonadaceae</taxon>
        <taxon>Pseudomonas</taxon>
    </lineage>
</organism>
<feature type="transmembrane region" description="Helical" evidence="1">
    <location>
        <begin position="6"/>
        <end position="28"/>
    </location>
</feature>
<keyword evidence="1" id="KW-1133">Transmembrane helix</keyword>
<dbReference type="Proteomes" id="UP000326437">
    <property type="component" value="Unassembled WGS sequence"/>
</dbReference>
<reference evidence="2 3" key="1">
    <citation type="submission" date="2019-09" db="EMBL/GenBank/DDBJ databases">
        <authorList>
            <person name="Chandra G."/>
            <person name="Truman W A."/>
        </authorList>
    </citation>
    <scope>NUCLEOTIDE SEQUENCE [LARGE SCALE GENOMIC DNA]</scope>
    <source>
        <strain evidence="2">PS685</strain>
    </source>
</reference>
<evidence type="ECO:0000313" key="3">
    <source>
        <dbReference type="Proteomes" id="UP000326437"/>
    </source>
</evidence>
<proteinExistence type="predicted"/>
<protein>
    <recommendedName>
        <fullName evidence="4">Transmembrane protein</fullName>
    </recommendedName>
</protein>
<evidence type="ECO:0008006" key="4">
    <source>
        <dbReference type="Google" id="ProtNLM"/>
    </source>
</evidence>
<feature type="transmembrane region" description="Helical" evidence="1">
    <location>
        <begin position="87"/>
        <end position="110"/>
    </location>
</feature>
<keyword evidence="1" id="KW-0472">Membrane</keyword>
<dbReference type="AlphaFoldDB" id="A0A5E6YK49"/>
<gene>
    <name evidence="2" type="ORF">PS685_01379</name>
</gene>
<name>A0A5E6YK49_PSEFL</name>
<accession>A0A5E6YK49</accession>